<name>A0A7J3ZL30_9CREN</name>
<dbReference type="InterPro" id="IPR029033">
    <property type="entry name" value="His_PPase_superfam"/>
</dbReference>
<proteinExistence type="predicted"/>
<dbReference type="EMBL" id="DRZC01000070">
    <property type="protein sequence ID" value="HHQ80763.1"/>
    <property type="molecule type" value="Genomic_DNA"/>
</dbReference>
<dbReference type="SUPFAM" id="SSF53254">
    <property type="entry name" value="Phosphoglycerate mutase-like"/>
    <property type="match status" value="1"/>
</dbReference>
<accession>A0A7J3ZL30</accession>
<organism evidence="1">
    <name type="scientific">Fervidicoccus fontis</name>
    <dbReference type="NCBI Taxonomy" id="683846"/>
    <lineage>
        <taxon>Archaea</taxon>
        <taxon>Thermoproteota</taxon>
        <taxon>Thermoprotei</taxon>
        <taxon>Fervidicoccales</taxon>
        <taxon>Fervidicoccaceae</taxon>
        <taxon>Fervidicoccus</taxon>
    </lineage>
</organism>
<dbReference type="AlphaFoldDB" id="A0A7J3ZL30"/>
<dbReference type="Pfam" id="PF00300">
    <property type="entry name" value="His_Phos_1"/>
    <property type="match status" value="1"/>
</dbReference>
<protein>
    <submittedName>
        <fullName evidence="1">Histidine phosphatase</fullName>
    </submittedName>
</protein>
<gene>
    <name evidence="1" type="ORF">ENM78_04875</name>
</gene>
<dbReference type="CDD" id="cd07067">
    <property type="entry name" value="HP_PGM_like"/>
    <property type="match status" value="1"/>
</dbReference>
<comment type="caution">
    <text evidence="1">The sequence shown here is derived from an EMBL/GenBank/DDBJ whole genome shotgun (WGS) entry which is preliminary data.</text>
</comment>
<evidence type="ECO:0000313" key="1">
    <source>
        <dbReference type="EMBL" id="HHQ80763.1"/>
    </source>
</evidence>
<dbReference type="SMART" id="SM00855">
    <property type="entry name" value="PGAM"/>
    <property type="match status" value="1"/>
</dbReference>
<dbReference type="Gene3D" id="3.40.50.1240">
    <property type="entry name" value="Phosphoglycerate mutase-like"/>
    <property type="match status" value="1"/>
</dbReference>
<sequence>MLLCFFRHGKAERAGTKPDFERELTPEGRADVRLVAGLLPFRPTKIITSPLKRAVQTASIIAELYDLEYETAQELEPETASLDKILSLNLVDGTVLVGHAPSIESIVSGLIGGGRVELKAGSAAVLEFDESIRPGGGRLVLLITPDAARRCRT</sequence>
<reference evidence="1" key="1">
    <citation type="journal article" date="2020" name="mSystems">
        <title>Genome- and Community-Level Interaction Insights into Carbon Utilization and Element Cycling Functions of Hydrothermarchaeota in Hydrothermal Sediment.</title>
        <authorList>
            <person name="Zhou Z."/>
            <person name="Liu Y."/>
            <person name="Xu W."/>
            <person name="Pan J."/>
            <person name="Luo Z.H."/>
            <person name="Li M."/>
        </authorList>
    </citation>
    <scope>NUCLEOTIDE SEQUENCE [LARGE SCALE GENOMIC DNA]</scope>
    <source>
        <strain evidence="1">SpSt-1116</strain>
    </source>
</reference>
<dbReference type="InterPro" id="IPR013078">
    <property type="entry name" value="His_Pase_superF_clade-1"/>
</dbReference>